<feature type="domain" description="Glycosyl hydrolase family 38 C-terminal" evidence="3">
    <location>
        <begin position="490"/>
        <end position="689"/>
    </location>
</feature>
<reference evidence="4" key="2">
    <citation type="submission" date="2020-09" db="EMBL/GenBank/DDBJ databases">
        <authorList>
            <person name="Sun Q."/>
            <person name="Zhou Y."/>
        </authorList>
    </citation>
    <scope>NUCLEOTIDE SEQUENCE</scope>
    <source>
        <strain evidence="4">CGMCC 1.12195</strain>
    </source>
</reference>
<gene>
    <name evidence="4" type="ORF">GCM10007415_47530</name>
</gene>
<dbReference type="EMBL" id="BMER01000007">
    <property type="protein sequence ID" value="GGH05621.1"/>
    <property type="molecule type" value="Genomic_DNA"/>
</dbReference>
<dbReference type="Gene3D" id="3.20.110.10">
    <property type="entry name" value="Glycoside hydrolase 38, N terminal domain"/>
    <property type="match status" value="1"/>
</dbReference>
<dbReference type="PANTHER" id="PTHR46017:SF1">
    <property type="entry name" value="ALPHA-MANNOSIDASE 2C1"/>
    <property type="match status" value="1"/>
</dbReference>
<dbReference type="InterPro" id="IPR013780">
    <property type="entry name" value="Glyco_hydro_b"/>
</dbReference>
<organism evidence="4 5">
    <name type="scientific">Parapedobacter pyrenivorans</name>
    <dbReference type="NCBI Taxonomy" id="1305674"/>
    <lineage>
        <taxon>Bacteria</taxon>
        <taxon>Pseudomonadati</taxon>
        <taxon>Bacteroidota</taxon>
        <taxon>Sphingobacteriia</taxon>
        <taxon>Sphingobacteriales</taxon>
        <taxon>Sphingobacteriaceae</taxon>
        <taxon>Parapedobacter</taxon>
    </lineage>
</organism>
<dbReference type="SUPFAM" id="SSF74650">
    <property type="entry name" value="Galactose mutarotase-like"/>
    <property type="match status" value="1"/>
</dbReference>
<feature type="chain" id="PRO_5037057386" evidence="1">
    <location>
        <begin position="23"/>
        <end position="857"/>
    </location>
</feature>
<reference evidence="4" key="1">
    <citation type="journal article" date="2014" name="Int. J. Syst. Evol. Microbiol.">
        <title>Complete genome sequence of Corynebacterium casei LMG S-19264T (=DSM 44701T), isolated from a smear-ripened cheese.</title>
        <authorList>
            <consortium name="US DOE Joint Genome Institute (JGI-PGF)"/>
            <person name="Walter F."/>
            <person name="Albersmeier A."/>
            <person name="Kalinowski J."/>
            <person name="Ruckert C."/>
        </authorList>
    </citation>
    <scope>NUCLEOTIDE SEQUENCE</scope>
    <source>
        <strain evidence="4">CGMCC 1.12195</strain>
    </source>
</reference>
<evidence type="ECO:0000313" key="4">
    <source>
        <dbReference type="EMBL" id="GGH05621.1"/>
    </source>
</evidence>
<dbReference type="AlphaFoldDB" id="A0A917I297"/>
<dbReference type="InterPro" id="IPR011682">
    <property type="entry name" value="Glyco_hydro_38_C"/>
</dbReference>
<evidence type="ECO:0000259" key="3">
    <source>
        <dbReference type="Pfam" id="PF07748"/>
    </source>
</evidence>
<dbReference type="GO" id="GO:0009313">
    <property type="term" value="P:oligosaccharide catabolic process"/>
    <property type="evidence" value="ECO:0007669"/>
    <property type="project" value="TreeGrafter"/>
</dbReference>
<dbReference type="Pfam" id="PF01074">
    <property type="entry name" value="Glyco_hydro_38N"/>
    <property type="match status" value="1"/>
</dbReference>
<dbReference type="PANTHER" id="PTHR46017">
    <property type="entry name" value="ALPHA-MANNOSIDASE 2C1"/>
    <property type="match status" value="1"/>
</dbReference>
<dbReference type="Proteomes" id="UP000660862">
    <property type="component" value="Unassembled WGS sequence"/>
</dbReference>
<accession>A0A917I297</accession>
<dbReference type="InterPro" id="IPR011330">
    <property type="entry name" value="Glyco_hydro/deAcase_b/a-brl"/>
</dbReference>
<evidence type="ECO:0000256" key="1">
    <source>
        <dbReference type="SAM" id="SignalP"/>
    </source>
</evidence>
<feature type="domain" description="Glycoside hydrolase family 38 N-terminal" evidence="2">
    <location>
        <begin position="80"/>
        <end position="203"/>
    </location>
</feature>
<dbReference type="GO" id="GO:0006013">
    <property type="term" value="P:mannose metabolic process"/>
    <property type="evidence" value="ECO:0007669"/>
    <property type="project" value="InterPro"/>
</dbReference>
<comment type="caution">
    <text evidence="4">The sequence shown here is derived from an EMBL/GenBank/DDBJ whole genome shotgun (WGS) entry which is preliminary data.</text>
</comment>
<evidence type="ECO:0000313" key="5">
    <source>
        <dbReference type="Proteomes" id="UP000660862"/>
    </source>
</evidence>
<dbReference type="InterPro" id="IPR000602">
    <property type="entry name" value="Glyco_hydro_38_N"/>
</dbReference>
<name>A0A917I297_9SPHI</name>
<keyword evidence="5" id="KW-1185">Reference proteome</keyword>
<dbReference type="RefSeq" id="WP_229738955.1">
    <property type="nucleotide sequence ID" value="NZ_BMER01000007.1"/>
</dbReference>
<evidence type="ECO:0000259" key="2">
    <source>
        <dbReference type="Pfam" id="PF01074"/>
    </source>
</evidence>
<dbReference type="GO" id="GO:0030246">
    <property type="term" value="F:carbohydrate binding"/>
    <property type="evidence" value="ECO:0007669"/>
    <property type="project" value="InterPro"/>
</dbReference>
<dbReference type="Gene3D" id="2.70.98.30">
    <property type="entry name" value="Golgi alpha-mannosidase II, domain 4"/>
    <property type="match status" value="1"/>
</dbReference>
<sequence>MKKQSLLTLFFCAMSIPYLVFAQDAYFIDGYHGGIYGHYPIGQTAFINNMLKQHADWRVNMEVEPETWDAVKLRDPTAYEAFKQLFEDQSIANGRIEYINPTYAQSYLFATSGESNIRQFSYGIALLRKHFPSARFTTYSAEEPCFTSSLPYILKSFGFNYASTKTPNTMWGGYIKAYGGELVNWIGPDGTAITTVPRYASENLQPGSTWQSIAWYNSKDYIKKSFDAGIQNPVGMCIQDAAWSSGWGKGPWLGQDSYTPTHYKTWRDYIANYSIGSTTDDWHFTQEDVLTSLMWGSQIMNTLAQEVRGAENTIVQAEKMAVFAYLAGNMQWPEKLIDEGWIKLLLSQHHDCWIVPYNNLQGGRTWADHVTEWTGVTHQNSQVVIDRSLKTLNGKSGQNAVRLFNTLAVDRNEIARVKVPSNWVRSSWEVIDPQGKVHPTQLVKEDGSTWLLFRAHVPSFGYSTYTLREGKASASDALSYREEKGKYVLESDLYRLVINPEKGGAIESLIAKKLNNKEYVDATSKWRFNELKGYFGEQSTFISSADQPARIRVVEHGPLMLQIAIDGMIGEHPFTQTIRLQQNEEKINMGVFIDWQRNEAIGEAGIPFSAENPRKAFYDDRYKLLVCFPAAISDQQIYKDAPFDVSKSQLENTYFNRWDEIKHNILLNWVDLGSNGKDPSLALFTDHTTSYVHGSDHPLALTLQYSGRGLWGRDYTITGPTDISYSLLPHADRWDDDRIWTRSERTNEPLVATLVDAGADNVAQQSYFSIEDHAYELVSMEMKGADLYIRLFNAQSDQAKRQITFGGKTDKIAWVELSGEVSEQAQYRTTGNHATAITAHIPRFGIRTLKLSNVQLF</sequence>
<dbReference type="InterPro" id="IPR027291">
    <property type="entry name" value="Glyco_hydro_38_N_sf"/>
</dbReference>
<protein>
    <submittedName>
        <fullName evidence="4">Alpha-mannosidase</fullName>
    </submittedName>
</protein>
<dbReference type="SUPFAM" id="SSF88713">
    <property type="entry name" value="Glycoside hydrolase/deacetylase"/>
    <property type="match status" value="1"/>
</dbReference>
<feature type="signal peptide" evidence="1">
    <location>
        <begin position="1"/>
        <end position="22"/>
    </location>
</feature>
<dbReference type="InterPro" id="IPR011013">
    <property type="entry name" value="Gal_mutarotase_sf_dom"/>
</dbReference>
<dbReference type="Pfam" id="PF07748">
    <property type="entry name" value="Glyco_hydro_38C"/>
    <property type="match status" value="1"/>
</dbReference>
<dbReference type="GO" id="GO:0004559">
    <property type="term" value="F:alpha-mannosidase activity"/>
    <property type="evidence" value="ECO:0007669"/>
    <property type="project" value="InterPro"/>
</dbReference>
<dbReference type="Gene3D" id="2.60.40.1180">
    <property type="entry name" value="Golgi alpha-mannosidase II"/>
    <property type="match status" value="1"/>
</dbReference>
<keyword evidence="1" id="KW-0732">Signal</keyword>
<proteinExistence type="predicted"/>